<proteinExistence type="predicted"/>
<feature type="region of interest" description="Disordered" evidence="1">
    <location>
        <begin position="825"/>
        <end position="844"/>
    </location>
</feature>
<feature type="region of interest" description="Disordered" evidence="1">
    <location>
        <begin position="179"/>
        <end position="199"/>
    </location>
</feature>
<protein>
    <submittedName>
        <fullName evidence="3">Ribonuclease H-like domain-containing protein</fullName>
    </submittedName>
</protein>
<feature type="compositionally biased region" description="Polar residues" evidence="1">
    <location>
        <begin position="179"/>
        <end position="195"/>
    </location>
</feature>
<dbReference type="EMBL" id="BKCJ010155855">
    <property type="protein sequence ID" value="GEY15339.1"/>
    <property type="molecule type" value="Genomic_DNA"/>
</dbReference>
<accession>A0A699HIP3</accession>
<dbReference type="InterPro" id="IPR054722">
    <property type="entry name" value="PolX-like_BBD"/>
</dbReference>
<feature type="compositionally biased region" description="Polar residues" evidence="1">
    <location>
        <begin position="834"/>
        <end position="844"/>
    </location>
</feature>
<feature type="domain" description="Retrovirus-related Pol polyprotein from transposon TNT 1-94-like beta-barrel" evidence="2">
    <location>
        <begin position="877"/>
        <end position="950"/>
    </location>
</feature>
<reference evidence="3" key="1">
    <citation type="journal article" date="2019" name="Sci. Rep.">
        <title>Draft genome of Tanacetum cinerariifolium, the natural source of mosquito coil.</title>
        <authorList>
            <person name="Yamashiro T."/>
            <person name="Shiraishi A."/>
            <person name="Satake H."/>
            <person name="Nakayama K."/>
        </authorList>
    </citation>
    <scope>NUCLEOTIDE SEQUENCE</scope>
</reference>
<sequence length="1016" mass="114787">MLNKENYVPWSSHLLRYAKSRPNGKLIHNSIINGPYIEADDQAIQTILLGLPEDIYAVVDSCETAQEIWLRVHQMMKGSDIGIQEKKAKLFNEQESQNEKEVDELKAKRLAKIQDPLALMENSNNPYVFPAPHQDQPSFKQNYMQQPILNPEDITDPTTAMNMALTLMAKAFKLNYSTPTNNNQRISSNPRNRQIAQPGMNMGQDRKMQMVGGNGGNQFRQYARQNARNLTGYNDVQNIRNQVIQNAIQNPRVQNIGNQNGLIGVQGNGNQNQIGNGNIVTARAEGNAAGQNRNQIRCYNCRGKEETGIQLQAEEYDLMAATANLDEIKEVNAKCILMANLQHASTSGTQTDKAPVYDSDGSAENDNNVISEVTSGKQDGETVEQHPVNFEETHLNKHLSKEKSTVSFLLEEKKKLKSDFKTREDELLDTQIQLEKKIKELNNILVKTGQSIQTIHMLSPKPDSFYHTEQKMALGYQNPFYLKQAQKKQQSLYDGKVLLEKHDPLVVHDLEETLQLAQESREKMKQLNKEIKPANYTKINHLSGVFVSQTAKSRKELYFSNDSKTANVSKSISIPNEEFSDDTTPSVARKFLNEVKCTIVTLQRVVKHRMTVETHNWPSSAHQELHKIVKDENFPIVNQVDARVQNFEIQFLKEAAKFVGDFKSLAKEADESLAKHKALELKIERFLRSVVSQDIMSVVQKTSVVDTSNLQTDLEHTRNPLSQKLESKNMELEFQVSDQKDNTHDTSANTKFAKQSIVENLPKVGETHAFSKPVTSNSVSTPQESKGMNNDKITLRPEDHILGAIQRMIGSPRPRHSHLINTKSKSPIRRHITRSPSPKTSNLHPRVTATQALVVSVAKGKKGKWGNPQYALKDKGVIDSGCLRHMTWNMSYLSDFKELNGGYVAFGGNPKDGKISVKGKIKIGKLDFEDVYFVKELKFNLFSVSQMCDKKNRVLFIDTRCLVLTPNFKLPDESQVLLRVPRENNMYNVSLKNIVPSGDLTCLFAKATIDESNLWH</sequence>
<name>A0A699HIP3_TANCI</name>
<organism evidence="3">
    <name type="scientific">Tanacetum cinerariifolium</name>
    <name type="common">Dalmatian daisy</name>
    <name type="synonym">Chrysanthemum cinerariifolium</name>
    <dbReference type="NCBI Taxonomy" id="118510"/>
    <lineage>
        <taxon>Eukaryota</taxon>
        <taxon>Viridiplantae</taxon>
        <taxon>Streptophyta</taxon>
        <taxon>Embryophyta</taxon>
        <taxon>Tracheophyta</taxon>
        <taxon>Spermatophyta</taxon>
        <taxon>Magnoliopsida</taxon>
        <taxon>eudicotyledons</taxon>
        <taxon>Gunneridae</taxon>
        <taxon>Pentapetalae</taxon>
        <taxon>asterids</taxon>
        <taxon>campanulids</taxon>
        <taxon>Asterales</taxon>
        <taxon>Asteraceae</taxon>
        <taxon>Asteroideae</taxon>
        <taxon>Anthemideae</taxon>
        <taxon>Anthemidinae</taxon>
        <taxon>Tanacetum</taxon>
    </lineage>
</organism>
<evidence type="ECO:0000313" key="3">
    <source>
        <dbReference type="EMBL" id="GEY15339.1"/>
    </source>
</evidence>
<feature type="non-terminal residue" evidence="3">
    <location>
        <position position="1016"/>
    </location>
</feature>
<feature type="region of interest" description="Disordered" evidence="1">
    <location>
        <begin position="772"/>
        <end position="791"/>
    </location>
</feature>
<dbReference type="AlphaFoldDB" id="A0A699HIP3"/>
<gene>
    <name evidence="3" type="ORF">Tci_387313</name>
</gene>
<evidence type="ECO:0000259" key="2">
    <source>
        <dbReference type="Pfam" id="PF22936"/>
    </source>
</evidence>
<feature type="compositionally biased region" description="Polar residues" evidence="1">
    <location>
        <begin position="773"/>
        <end position="791"/>
    </location>
</feature>
<evidence type="ECO:0000256" key="1">
    <source>
        <dbReference type="SAM" id="MobiDB-lite"/>
    </source>
</evidence>
<comment type="caution">
    <text evidence="3">The sequence shown here is derived from an EMBL/GenBank/DDBJ whole genome shotgun (WGS) entry which is preliminary data.</text>
</comment>
<dbReference type="Pfam" id="PF22936">
    <property type="entry name" value="Pol_BBD"/>
    <property type="match status" value="1"/>
</dbReference>